<feature type="non-terminal residue" evidence="1">
    <location>
        <position position="397"/>
    </location>
</feature>
<accession>A0AA36CN14</accession>
<name>A0AA36CN14_9BILA</name>
<evidence type="ECO:0008006" key="3">
    <source>
        <dbReference type="Google" id="ProtNLM"/>
    </source>
</evidence>
<sequence length="397" mass="44573">MSLSVEVYNPKDKHFSPCHLFIDPGAEASFCTVELQQRLGLATLLEQDLNIITFGNQVNQETAAIVRLILRNPLITSESKSIVVYAKNSKITSAYRPPPLTTADLAHLHALQWHYAPPTGAIEPDILLGMDLWWSLFEGSVREILPSGLVALNTFLGIIVSGVQQPRRPLPRASPHQLLVNSVGVLEEVEAFEGPSTSETDAWALSNIGISDDIDSKPAAFVDHQLVRDFLASHEVRERGRIYINLPWNEKRHLLPDSFHLAFSRLASNLPRYRMDPKIWDSIQQCIQDMLDRDVLEVVSDPARADGPVVYYIPLHIVFRPSSSTTKVRPTLDASAKYQGEISLNDALHVGPSLLGELVPIILQCRTHQYLISSDIEKAFWAVWLKEEERDATRIVW</sequence>
<keyword evidence="2" id="KW-1185">Reference proteome</keyword>
<reference evidence="1" key="1">
    <citation type="submission" date="2023-06" db="EMBL/GenBank/DDBJ databases">
        <authorList>
            <person name="Delattre M."/>
        </authorList>
    </citation>
    <scope>NUCLEOTIDE SEQUENCE</scope>
    <source>
        <strain evidence="1">AF72</strain>
    </source>
</reference>
<dbReference type="PANTHER" id="PTHR47331">
    <property type="entry name" value="PHD-TYPE DOMAIN-CONTAINING PROTEIN"/>
    <property type="match status" value="1"/>
</dbReference>
<dbReference type="InterPro" id="IPR043502">
    <property type="entry name" value="DNA/RNA_pol_sf"/>
</dbReference>
<dbReference type="EMBL" id="CATQJA010002559">
    <property type="protein sequence ID" value="CAJ0571370.1"/>
    <property type="molecule type" value="Genomic_DNA"/>
</dbReference>
<dbReference type="SUPFAM" id="SSF56672">
    <property type="entry name" value="DNA/RNA polymerases"/>
    <property type="match status" value="1"/>
</dbReference>
<dbReference type="Proteomes" id="UP001177023">
    <property type="component" value="Unassembled WGS sequence"/>
</dbReference>
<proteinExistence type="predicted"/>
<organism evidence="1 2">
    <name type="scientific">Mesorhabditis spiculigera</name>
    <dbReference type="NCBI Taxonomy" id="96644"/>
    <lineage>
        <taxon>Eukaryota</taxon>
        <taxon>Metazoa</taxon>
        <taxon>Ecdysozoa</taxon>
        <taxon>Nematoda</taxon>
        <taxon>Chromadorea</taxon>
        <taxon>Rhabditida</taxon>
        <taxon>Rhabditina</taxon>
        <taxon>Rhabditomorpha</taxon>
        <taxon>Rhabditoidea</taxon>
        <taxon>Rhabditidae</taxon>
        <taxon>Mesorhabditinae</taxon>
        <taxon>Mesorhabditis</taxon>
    </lineage>
</organism>
<evidence type="ECO:0000313" key="1">
    <source>
        <dbReference type="EMBL" id="CAJ0571370.1"/>
    </source>
</evidence>
<gene>
    <name evidence="1" type="ORF">MSPICULIGERA_LOCUS9779</name>
</gene>
<evidence type="ECO:0000313" key="2">
    <source>
        <dbReference type="Proteomes" id="UP001177023"/>
    </source>
</evidence>
<comment type="caution">
    <text evidence="1">The sequence shown here is derived from an EMBL/GenBank/DDBJ whole genome shotgun (WGS) entry which is preliminary data.</text>
</comment>
<protein>
    <recommendedName>
        <fullName evidence="3">Peptidase aspartic putative domain-containing protein</fullName>
    </recommendedName>
</protein>
<dbReference type="PANTHER" id="PTHR47331:SF1">
    <property type="entry name" value="GAG-LIKE PROTEIN"/>
    <property type="match status" value="1"/>
</dbReference>
<dbReference type="AlphaFoldDB" id="A0AA36CN14"/>